<evidence type="ECO:0000256" key="1">
    <source>
        <dbReference type="SAM" id="MobiDB-lite"/>
    </source>
</evidence>
<evidence type="ECO:0000313" key="3">
    <source>
        <dbReference type="Proteomes" id="UP000054565"/>
    </source>
</evidence>
<evidence type="ECO:0000313" key="2">
    <source>
        <dbReference type="EMBL" id="KMP00507.1"/>
    </source>
</evidence>
<name>A0A0J7AT88_COCIT</name>
<feature type="region of interest" description="Disordered" evidence="1">
    <location>
        <begin position="133"/>
        <end position="157"/>
    </location>
</feature>
<dbReference type="AlphaFoldDB" id="A0A0J7AT88"/>
<reference evidence="3" key="1">
    <citation type="journal article" date="2010" name="Genome Res.">
        <title>Population genomic sequencing of Coccidioides fungi reveals recent hybridization and transposon control.</title>
        <authorList>
            <person name="Neafsey D.E."/>
            <person name="Barker B.M."/>
            <person name="Sharpton T.J."/>
            <person name="Stajich J.E."/>
            <person name="Park D.J."/>
            <person name="Whiston E."/>
            <person name="Hung C.-Y."/>
            <person name="McMahan C."/>
            <person name="White J."/>
            <person name="Sykes S."/>
            <person name="Heiman D."/>
            <person name="Young S."/>
            <person name="Zeng Q."/>
            <person name="Abouelleil A."/>
            <person name="Aftuck L."/>
            <person name="Bessette D."/>
            <person name="Brown A."/>
            <person name="FitzGerald M."/>
            <person name="Lui A."/>
            <person name="Macdonald J.P."/>
            <person name="Priest M."/>
            <person name="Orbach M.J."/>
            <person name="Galgiani J.N."/>
            <person name="Kirkland T.N."/>
            <person name="Cole G.T."/>
            <person name="Birren B.W."/>
            <person name="Henn M.R."/>
            <person name="Taylor J.W."/>
            <person name="Rounsley S.D."/>
        </authorList>
    </citation>
    <scope>NUCLEOTIDE SEQUENCE [LARGE SCALE GENOMIC DNA]</scope>
    <source>
        <strain evidence="3">RMSCC 2394</strain>
    </source>
</reference>
<organism evidence="2 3">
    <name type="scientific">Coccidioides immitis RMSCC 2394</name>
    <dbReference type="NCBI Taxonomy" id="404692"/>
    <lineage>
        <taxon>Eukaryota</taxon>
        <taxon>Fungi</taxon>
        <taxon>Dikarya</taxon>
        <taxon>Ascomycota</taxon>
        <taxon>Pezizomycotina</taxon>
        <taxon>Eurotiomycetes</taxon>
        <taxon>Eurotiomycetidae</taxon>
        <taxon>Onygenales</taxon>
        <taxon>Onygenaceae</taxon>
        <taxon>Coccidioides</taxon>
    </lineage>
</organism>
<gene>
    <name evidence="2" type="ORF">CIRG_00649</name>
</gene>
<protein>
    <submittedName>
        <fullName evidence="2">Uncharacterized protein</fullName>
    </submittedName>
</protein>
<sequence>MYIRSCTCSRPTSDPFEAERVKYGTLAINLTATVDEDALARGRAIPAYPQGVCSTQCHTHCNFVQPPWLACYRPAQYRVSVQPATRNRRKPPDLDPVVLKMLKNLRAALPPPRNPQSPGARFLARPLSASAPERAGFSAADGRRSLNSKHDVSRPSPGFHRCREMNCFFRDARRPMSYIPVLG</sequence>
<dbReference type="Proteomes" id="UP000054565">
    <property type="component" value="Unassembled WGS sequence"/>
</dbReference>
<proteinExistence type="predicted"/>
<feature type="compositionally biased region" description="Basic and acidic residues" evidence="1">
    <location>
        <begin position="141"/>
        <end position="153"/>
    </location>
</feature>
<dbReference type="EMBL" id="DS028093">
    <property type="protein sequence ID" value="KMP00507.1"/>
    <property type="molecule type" value="Genomic_DNA"/>
</dbReference>
<accession>A0A0J7AT88</accession>